<sequence>MVVIYIVLEMGDREEVWEEEVEEEEVEMRHGSRRGVELFLFHALLCKVYRVCCCVSRSAATHTAATRPLSQTASQAKPSQLPGAAT</sequence>
<comment type="caution">
    <text evidence="2">The sequence shown here is derived from an EMBL/GenBank/DDBJ whole genome shotgun (WGS) entry which is preliminary data.</text>
</comment>
<proteinExistence type="predicted"/>
<dbReference type="EMBL" id="VSRR010105699">
    <property type="protein sequence ID" value="MPC96364.1"/>
    <property type="molecule type" value="Genomic_DNA"/>
</dbReference>
<gene>
    <name evidence="2" type="ORF">E2C01_091621</name>
</gene>
<evidence type="ECO:0000313" key="3">
    <source>
        <dbReference type="Proteomes" id="UP000324222"/>
    </source>
</evidence>
<dbReference type="AlphaFoldDB" id="A0A5B7JVI8"/>
<feature type="compositionally biased region" description="Polar residues" evidence="1">
    <location>
        <begin position="68"/>
        <end position="78"/>
    </location>
</feature>
<evidence type="ECO:0000256" key="1">
    <source>
        <dbReference type="SAM" id="MobiDB-lite"/>
    </source>
</evidence>
<reference evidence="2 3" key="1">
    <citation type="submission" date="2019-05" db="EMBL/GenBank/DDBJ databases">
        <title>Another draft genome of Portunus trituberculatus and its Hox gene families provides insights of decapod evolution.</title>
        <authorList>
            <person name="Jeong J.-H."/>
            <person name="Song I."/>
            <person name="Kim S."/>
            <person name="Choi T."/>
            <person name="Kim D."/>
            <person name="Ryu S."/>
            <person name="Kim W."/>
        </authorList>
    </citation>
    <scope>NUCLEOTIDE SEQUENCE [LARGE SCALE GENOMIC DNA]</scope>
    <source>
        <tissue evidence="2">Muscle</tissue>
    </source>
</reference>
<accession>A0A5B7JVI8</accession>
<evidence type="ECO:0000313" key="2">
    <source>
        <dbReference type="EMBL" id="MPC96364.1"/>
    </source>
</evidence>
<feature type="region of interest" description="Disordered" evidence="1">
    <location>
        <begin position="62"/>
        <end position="86"/>
    </location>
</feature>
<organism evidence="2 3">
    <name type="scientific">Portunus trituberculatus</name>
    <name type="common">Swimming crab</name>
    <name type="synonym">Neptunus trituberculatus</name>
    <dbReference type="NCBI Taxonomy" id="210409"/>
    <lineage>
        <taxon>Eukaryota</taxon>
        <taxon>Metazoa</taxon>
        <taxon>Ecdysozoa</taxon>
        <taxon>Arthropoda</taxon>
        <taxon>Crustacea</taxon>
        <taxon>Multicrustacea</taxon>
        <taxon>Malacostraca</taxon>
        <taxon>Eumalacostraca</taxon>
        <taxon>Eucarida</taxon>
        <taxon>Decapoda</taxon>
        <taxon>Pleocyemata</taxon>
        <taxon>Brachyura</taxon>
        <taxon>Eubrachyura</taxon>
        <taxon>Portunoidea</taxon>
        <taxon>Portunidae</taxon>
        <taxon>Portuninae</taxon>
        <taxon>Portunus</taxon>
    </lineage>
</organism>
<keyword evidence="3" id="KW-1185">Reference proteome</keyword>
<protein>
    <submittedName>
        <fullName evidence="2">Uncharacterized protein</fullName>
    </submittedName>
</protein>
<name>A0A5B7JVI8_PORTR</name>
<dbReference type="Proteomes" id="UP000324222">
    <property type="component" value="Unassembled WGS sequence"/>
</dbReference>